<evidence type="ECO:0000313" key="1">
    <source>
        <dbReference type="EMBL" id="MBO0615286.1"/>
    </source>
</evidence>
<dbReference type="AlphaFoldDB" id="A0A8B0SGY5"/>
<name>A0A8B0SGY5_9GAMM</name>
<dbReference type="EMBL" id="JAFMPM010000008">
    <property type="protein sequence ID" value="MBO0615286.1"/>
    <property type="molecule type" value="Genomic_DNA"/>
</dbReference>
<dbReference type="RefSeq" id="WP_207253005.1">
    <property type="nucleotide sequence ID" value="NZ_JAFMPM010000008.1"/>
</dbReference>
<reference evidence="2" key="2">
    <citation type="submission" date="2021-04" db="EMBL/GenBank/DDBJ databases">
        <title>Complete Genome and methylome analysis of Thiothrix fructosivorans ATCC 49748.</title>
        <authorList>
            <person name="Fomenkov A."/>
            <person name="Sun L."/>
            <person name="Vincze T."/>
            <person name="Grabovich M.Y."/>
            <person name="Roberts R.J."/>
        </authorList>
    </citation>
    <scope>NUCLEOTIDE SEQUENCE</scope>
    <source>
        <strain evidence="2">ATCC 49748</strain>
    </source>
</reference>
<reference evidence="1 3" key="1">
    <citation type="submission" date="2021-03" db="EMBL/GenBank/DDBJ databases">
        <title>Draft genome and methylome analysis of Thiotrix fructosivoruns ATCC 49748.</title>
        <authorList>
            <person name="Fomenkov A."/>
            <person name="Grabovich M.Y."/>
            <person name="Roberts R.J."/>
        </authorList>
    </citation>
    <scope>NUCLEOTIDE SEQUENCE [LARGE SCALE GENOMIC DNA]</scope>
    <source>
        <strain evidence="1 3">ATCC 49748</strain>
    </source>
</reference>
<sequence>MTTATPHNTHKPTLAVVSSFVRTEKPVSCGWENPEPITPSGSDSAKYPIHALPGIVGAAVREVVEIVKCPPALAANSALSVLAVAGQGIANVQAHISLKPSPLSLYLLSIGTSGERKTTADKHFSDVLDTWAFRKQQDIEPNLIKSRAAVTVWKAEVEGIKQAIIQAGRKGENTRELQERMELAEATQPKALHTPDMVFEDSTPESIAFDLAHKWASAGILSDEAGVVFGGHGMKADNITKNLAVLNKLWEGGSLSIKRRGDGGSFNVRNVRLSAGLAVQPSIIQNFYETNGDIARGSGFAARFLLAYPESTQGGRFLTLDEITTQHPKKSLNLFYAKLHDVLERQYTNAQGGTLENLPTLQLSPAAQQAWLNYYNGVESELKAGGDMEHYRDIASKSADNAARIAGLFHLFNDGDALDTINGATMEAATQLAAWHLYEARRFFSEIAVPTDLSNAIKLDSWLIQYCRNNHTDHVGKRETRQLAPNRLRNSQELDKALEELEGLSRIRIMTEGRKEFIEVNPALLGG</sequence>
<accession>A0A8B0SGY5</accession>
<dbReference type="Pfam" id="PF13148">
    <property type="entry name" value="DUF3987"/>
    <property type="match status" value="1"/>
</dbReference>
<proteinExistence type="predicted"/>
<protein>
    <submittedName>
        <fullName evidence="2">DUF3987 domain-containing protein</fullName>
    </submittedName>
</protein>
<evidence type="ECO:0000313" key="3">
    <source>
        <dbReference type="Proteomes" id="UP000664466"/>
    </source>
</evidence>
<organism evidence="2">
    <name type="scientific">Thiothrix fructosivorans</name>
    <dbReference type="NCBI Taxonomy" id="111770"/>
    <lineage>
        <taxon>Bacteria</taxon>
        <taxon>Pseudomonadati</taxon>
        <taxon>Pseudomonadota</taxon>
        <taxon>Gammaproteobacteria</taxon>
        <taxon>Thiotrichales</taxon>
        <taxon>Thiotrichaceae</taxon>
        <taxon>Thiothrix</taxon>
    </lineage>
</organism>
<dbReference type="EMBL" id="CP072748">
    <property type="protein sequence ID" value="QTX10069.1"/>
    <property type="molecule type" value="Genomic_DNA"/>
</dbReference>
<keyword evidence="3" id="KW-1185">Reference proteome</keyword>
<dbReference type="Proteomes" id="UP000664466">
    <property type="component" value="Unassembled WGS sequence"/>
</dbReference>
<evidence type="ECO:0000313" key="2">
    <source>
        <dbReference type="EMBL" id="QTX10069.1"/>
    </source>
</evidence>
<dbReference type="InterPro" id="IPR025048">
    <property type="entry name" value="DUF3987"/>
</dbReference>
<gene>
    <name evidence="2" type="ORF">J1836_015915</name>
    <name evidence="1" type="ORF">J1836_20530</name>
</gene>